<dbReference type="AlphaFoldDB" id="A0A1H3HVD0"/>
<name>A0A1H3HVD0_9BURK</name>
<keyword evidence="9 11" id="KW-0808">Transferase</keyword>
<comment type="subcellular location">
    <subcellularLocation>
        <location evidence="3 11">Cytoplasm</location>
    </subcellularLocation>
</comment>
<dbReference type="GO" id="GO:0002055">
    <property type="term" value="F:adenine binding"/>
    <property type="evidence" value="ECO:0007669"/>
    <property type="project" value="TreeGrafter"/>
</dbReference>
<evidence type="ECO:0000256" key="1">
    <source>
        <dbReference type="ARBA" id="ARBA00000868"/>
    </source>
</evidence>
<comment type="subunit">
    <text evidence="11">Homodimer.</text>
</comment>
<dbReference type="NCBIfam" id="NF002634">
    <property type="entry name" value="PRK02304.1-3"/>
    <property type="match status" value="1"/>
</dbReference>
<evidence type="ECO:0000256" key="7">
    <source>
        <dbReference type="ARBA" id="ARBA00022490"/>
    </source>
</evidence>
<dbReference type="PANTHER" id="PTHR32315:SF3">
    <property type="entry name" value="ADENINE PHOSPHORIBOSYLTRANSFERASE"/>
    <property type="match status" value="1"/>
</dbReference>
<dbReference type="GO" id="GO:0006168">
    <property type="term" value="P:adenine salvage"/>
    <property type="evidence" value="ECO:0007669"/>
    <property type="project" value="InterPro"/>
</dbReference>
<comment type="catalytic activity">
    <reaction evidence="1 11">
        <text>AMP + diphosphate = 5-phospho-alpha-D-ribose 1-diphosphate + adenine</text>
        <dbReference type="Rhea" id="RHEA:16609"/>
        <dbReference type="ChEBI" id="CHEBI:16708"/>
        <dbReference type="ChEBI" id="CHEBI:33019"/>
        <dbReference type="ChEBI" id="CHEBI:58017"/>
        <dbReference type="ChEBI" id="CHEBI:456215"/>
        <dbReference type="EC" id="2.4.2.7"/>
    </reaction>
</comment>
<dbReference type="Gene3D" id="3.40.50.2020">
    <property type="match status" value="1"/>
</dbReference>
<protein>
    <recommendedName>
        <fullName evidence="6 11">Adenine phosphoribosyltransferase</fullName>
        <shortName evidence="11">APRT</shortName>
        <ecNumber evidence="6 11">2.4.2.7</ecNumber>
    </recommendedName>
</protein>
<evidence type="ECO:0000256" key="6">
    <source>
        <dbReference type="ARBA" id="ARBA00011893"/>
    </source>
</evidence>
<evidence type="ECO:0000256" key="4">
    <source>
        <dbReference type="ARBA" id="ARBA00004659"/>
    </source>
</evidence>
<evidence type="ECO:0000313" key="13">
    <source>
        <dbReference type="EMBL" id="SDY19380.1"/>
    </source>
</evidence>
<dbReference type="InterPro" id="IPR000836">
    <property type="entry name" value="PRTase_dom"/>
</dbReference>
<dbReference type="CDD" id="cd06223">
    <property type="entry name" value="PRTases_typeI"/>
    <property type="match status" value="1"/>
</dbReference>
<dbReference type="GO" id="GO:0006166">
    <property type="term" value="P:purine ribonucleoside salvage"/>
    <property type="evidence" value="ECO:0007669"/>
    <property type="project" value="UniProtKB-UniRule"/>
</dbReference>
<dbReference type="HAMAP" id="MF_00004">
    <property type="entry name" value="Aden_phosphoribosyltr"/>
    <property type="match status" value="1"/>
</dbReference>
<evidence type="ECO:0000256" key="9">
    <source>
        <dbReference type="ARBA" id="ARBA00022679"/>
    </source>
</evidence>
<dbReference type="SUPFAM" id="SSF53271">
    <property type="entry name" value="PRTase-like"/>
    <property type="match status" value="1"/>
</dbReference>
<dbReference type="NCBIfam" id="TIGR01090">
    <property type="entry name" value="apt"/>
    <property type="match status" value="1"/>
</dbReference>
<dbReference type="UniPathway" id="UPA00588">
    <property type="reaction ID" value="UER00646"/>
</dbReference>
<dbReference type="Pfam" id="PF00156">
    <property type="entry name" value="Pribosyltran"/>
    <property type="match status" value="1"/>
</dbReference>
<comment type="similarity">
    <text evidence="5 11">Belongs to the purine/pyrimidine phosphoribosyltransferase family.</text>
</comment>
<evidence type="ECO:0000256" key="10">
    <source>
        <dbReference type="ARBA" id="ARBA00022726"/>
    </source>
</evidence>
<gene>
    <name evidence="11" type="primary">apt</name>
    <name evidence="13" type="ORF">SAMN05421547_10360</name>
</gene>
<evidence type="ECO:0000256" key="11">
    <source>
        <dbReference type="HAMAP-Rule" id="MF_00004"/>
    </source>
</evidence>
<evidence type="ECO:0000313" key="14">
    <source>
        <dbReference type="Proteomes" id="UP000183417"/>
    </source>
</evidence>
<dbReference type="InterPro" id="IPR005764">
    <property type="entry name" value="Ade_phspho_trans"/>
</dbReference>
<evidence type="ECO:0000256" key="3">
    <source>
        <dbReference type="ARBA" id="ARBA00004496"/>
    </source>
</evidence>
<dbReference type="EC" id="2.4.2.7" evidence="6 11"/>
<dbReference type="NCBIfam" id="NF002636">
    <property type="entry name" value="PRK02304.1-5"/>
    <property type="match status" value="1"/>
</dbReference>
<dbReference type="EMBL" id="FNPE01000003">
    <property type="protein sequence ID" value="SDY19380.1"/>
    <property type="molecule type" value="Genomic_DNA"/>
</dbReference>
<feature type="domain" description="Phosphoribosyltransferase" evidence="12">
    <location>
        <begin position="34"/>
        <end position="161"/>
    </location>
</feature>
<keyword evidence="8 11" id="KW-0328">Glycosyltransferase</keyword>
<sequence length="185" mass="20152">MHTTLSVNDYLRSHIRTVPDWPAPGVQFRDITPLLQDPQVFRVMTDAFVHRYMQRGMRPDVVAGLDARGFILGAVVAHELGVGFVPIRKKGKLPFTTVEETYELEYGSATVELHTDAVKTGDRVLLIDDLIATGGTMMAGKRLLEKLGATVIEGAAIVDLPELGGSTLLRDGGLPLFTLVDFAGH</sequence>
<evidence type="ECO:0000256" key="8">
    <source>
        <dbReference type="ARBA" id="ARBA00022676"/>
    </source>
</evidence>
<evidence type="ECO:0000256" key="2">
    <source>
        <dbReference type="ARBA" id="ARBA00003968"/>
    </source>
</evidence>
<accession>A0A1H3HVD0</accession>
<dbReference type="PANTHER" id="PTHR32315">
    <property type="entry name" value="ADENINE PHOSPHORIBOSYLTRANSFERASE"/>
    <property type="match status" value="1"/>
</dbReference>
<reference evidence="13 14" key="1">
    <citation type="submission" date="2016-10" db="EMBL/GenBank/DDBJ databases">
        <authorList>
            <person name="de Groot N.N."/>
        </authorList>
    </citation>
    <scope>NUCLEOTIDE SEQUENCE [LARGE SCALE GENOMIC DNA]</scope>
    <source>
        <strain evidence="13 14">LMG 24775</strain>
    </source>
</reference>
<comment type="pathway">
    <text evidence="4 11">Purine metabolism; AMP biosynthesis via salvage pathway; AMP from adenine: step 1/1.</text>
</comment>
<comment type="function">
    <text evidence="2 11">Catalyzes a salvage reaction resulting in the formation of AMP, that is energically less costly than de novo synthesis.</text>
</comment>
<keyword evidence="10 11" id="KW-0660">Purine salvage</keyword>
<dbReference type="GO" id="GO:0044209">
    <property type="term" value="P:AMP salvage"/>
    <property type="evidence" value="ECO:0007669"/>
    <property type="project" value="UniProtKB-UniRule"/>
</dbReference>
<dbReference type="FunFam" id="3.40.50.2020:FF:000021">
    <property type="entry name" value="Adenine phosphoribosyltransferase"/>
    <property type="match status" value="1"/>
</dbReference>
<dbReference type="Proteomes" id="UP000183417">
    <property type="component" value="Unassembled WGS sequence"/>
</dbReference>
<dbReference type="GeneID" id="94689296"/>
<evidence type="ECO:0000256" key="5">
    <source>
        <dbReference type="ARBA" id="ARBA00008391"/>
    </source>
</evidence>
<keyword evidence="7 11" id="KW-0963">Cytoplasm</keyword>
<evidence type="ECO:0000259" key="12">
    <source>
        <dbReference type="Pfam" id="PF00156"/>
    </source>
</evidence>
<dbReference type="GO" id="GO:0003999">
    <property type="term" value="F:adenine phosphoribosyltransferase activity"/>
    <property type="evidence" value="ECO:0007669"/>
    <property type="project" value="UniProtKB-UniRule"/>
</dbReference>
<organism evidence="13 14">
    <name type="scientific">Delftia lacustris</name>
    <dbReference type="NCBI Taxonomy" id="558537"/>
    <lineage>
        <taxon>Bacteria</taxon>
        <taxon>Pseudomonadati</taxon>
        <taxon>Pseudomonadota</taxon>
        <taxon>Betaproteobacteria</taxon>
        <taxon>Burkholderiales</taxon>
        <taxon>Comamonadaceae</taxon>
        <taxon>Delftia</taxon>
    </lineage>
</organism>
<dbReference type="InterPro" id="IPR050054">
    <property type="entry name" value="UPRTase/APRTase"/>
</dbReference>
<proteinExistence type="inferred from homology"/>
<dbReference type="GO" id="GO:0005737">
    <property type="term" value="C:cytoplasm"/>
    <property type="evidence" value="ECO:0007669"/>
    <property type="project" value="UniProtKB-SubCell"/>
</dbReference>
<dbReference type="RefSeq" id="WP_017405006.1">
    <property type="nucleotide sequence ID" value="NZ_AP025556.1"/>
</dbReference>
<dbReference type="InterPro" id="IPR029057">
    <property type="entry name" value="PRTase-like"/>
</dbReference>
<dbReference type="GO" id="GO:0016208">
    <property type="term" value="F:AMP binding"/>
    <property type="evidence" value="ECO:0007669"/>
    <property type="project" value="TreeGrafter"/>
</dbReference>